<dbReference type="PANTHER" id="PTHR31002">
    <property type="entry name" value="SERIPAUPERIN"/>
    <property type="match status" value="1"/>
</dbReference>
<keyword evidence="3" id="KW-1185">Reference proteome</keyword>
<dbReference type="OrthoDB" id="4059055at2759"/>
<dbReference type="EMBL" id="HE806325">
    <property type="protein sequence ID" value="CCH63174.1"/>
    <property type="molecule type" value="Genomic_DNA"/>
</dbReference>
<dbReference type="InterPro" id="IPR000992">
    <property type="entry name" value="SRP1_TIP1"/>
</dbReference>
<dbReference type="Proteomes" id="UP000002866">
    <property type="component" value="Chromosome 10"/>
</dbReference>
<keyword evidence="1" id="KW-0732">Signal</keyword>
<dbReference type="PANTHER" id="PTHR31002:SF34">
    <property type="entry name" value="CELL WALL PROTEIN CWP1-RELATED"/>
    <property type="match status" value="1"/>
</dbReference>
<dbReference type="Pfam" id="PF00660">
    <property type="entry name" value="SRP1_TIP1"/>
    <property type="match status" value="1"/>
</dbReference>
<organism evidence="2 3">
    <name type="scientific">Henningerozyma blattae (strain ATCC 34711 / CBS 6284 / DSM 70876 / NBRC 10599 / NRRL Y-10934 / UCD 77-7)</name>
    <name type="common">Yeast</name>
    <name type="synonym">Tetrapisispora blattae</name>
    <dbReference type="NCBI Taxonomy" id="1071380"/>
    <lineage>
        <taxon>Eukaryota</taxon>
        <taxon>Fungi</taxon>
        <taxon>Dikarya</taxon>
        <taxon>Ascomycota</taxon>
        <taxon>Saccharomycotina</taxon>
        <taxon>Saccharomycetes</taxon>
        <taxon>Saccharomycetales</taxon>
        <taxon>Saccharomycetaceae</taxon>
        <taxon>Henningerozyma</taxon>
    </lineage>
</organism>
<dbReference type="GO" id="GO:0005199">
    <property type="term" value="F:structural constituent of cell wall"/>
    <property type="evidence" value="ECO:0007669"/>
    <property type="project" value="TreeGrafter"/>
</dbReference>
<proteinExistence type="predicted"/>
<dbReference type="GO" id="GO:0009277">
    <property type="term" value="C:fungal-type cell wall"/>
    <property type="evidence" value="ECO:0007669"/>
    <property type="project" value="TreeGrafter"/>
</dbReference>
<dbReference type="eggNOG" id="ENOG502S085">
    <property type="taxonomic scope" value="Eukaryota"/>
</dbReference>
<protein>
    <submittedName>
        <fullName evidence="2">Uncharacterized protein</fullName>
    </submittedName>
</protein>
<sequence>MSFAKIAAIIAAAAAIAKADREAAMISMEVYMNDIGSHMKDYLSMEKAHPEQSIPPGVLSAYAAKLTDKTDSYTSFFADIGDEQIHYMITGVPWYSTRLAPAISQALEAAGLGEAAPATSSPRLLKPLLPRLLKPLLPRLLKPLLPRLLKPLLPRLLKPLPPRLLKPLLPRLKNLPRPLKPLPRLNLLLLLQMLRPPKLLLMLSLKSLMVKFKLPLNNKLKTVLLELLPV</sequence>
<dbReference type="GO" id="GO:0000324">
    <property type="term" value="C:fungal-type vacuole"/>
    <property type="evidence" value="ECO:0007669"/>
    <property type="project" value="TreeGrafter"/>
</dbReference>
<evidence type="ECO:0000256" key="1">
    <source>
        <dbReference type="SAM" id="SignalP"/>
    </source>
</evidence>
<dbReference type="InterPro" id="IPR050788">
    <property type="entry name" value="Yeast_SRP1/TIP1_CWP"/>
</dbReference>
<dbReference type="PROSITE" id="PS00724">
    <property type="entry name" value="SRP1_TIP1"/>
    <property type="match status" value="1"/>
</dbReference>
<name>I2H9X2_HENB6</name>
<dbReference type="RefSeq" id="XP_004182693.1">
    <property type="nucleotide sequence ID" value="XM_004182645.1"/>
</dbReference>
<dbReference type="GeneID" id="14498390"/>
<evidence type="ECO:0000313" key="3">
    <source>
        <dbReference type="Proteomes" id="UP000002866"/>
    </source>
</evidence>
<gene>
    <name evidence="2" type="primary">TBLA0J01800</name>
    <name evidence="2" type="ORF">TBLA_0J01800</name>
</gene>
<dbReference type="KEGG" id="tbl:TBLA_0J01800"/>
<dbReference type="InParanoid" id="I2H9X2"/>
<evidence type="ECO:0000313" key="2">
    <source>
        <dbReference type="EMBL" id="CCH63174.1"/>
    </source>
</evidence>
<feature type="chain" id="PRO_5003660305" evidence="1">
    <location>
        <begin position="20"/>
        <end position="230"/>
    </location>
</feature>
<dbReference type="AlphaFoldDB" id="I2H9X2"/>
<dbReference type="GO" id="GO:0031505">
    <property type="term" value="P:fungal-type cell wall organization"/>
    <property type="evidence" value="ECO:0007669"/>
    <property type="project" value="TreeGrafter"/>
</dbReference>
<dbReference type="HOGENOM" id="CLU_1205475_0_0_1"/>
<feature type="signal peptide" evidence="1">
    <location>
        <begin position="1"/>
        <end position="19"/>
    </location>
</feature>
<reference evidence="2 3" key="1">
    <citation type="journal article" date="2011" name="Proc. Natl. Acad. Sci. U.S.A.">
        <title>Evolutionary erosion of yeast sex chromosomes by mating-type switching accidents.</title>
        <authorList>
            <person name="Gordon J.L."/>
            <person name="Armisen D."/>
            <person name="Proux-Wera E."/>
            <person name="Oheigeartaigh S.S."/>
            <person name="Byrne K.P."/>
            <person name="Wolfe K.H."/>
        </authorList>
    </citation>
    <scope>NUCLEOTIDE SEQUENCE [LARGE SCALE GENOMIC DNA]</scope>
    <source>
        <strain evidence="3">ATCC 34711 / CBS 6284 / DSM 70876 / NBRC 10599 / NRRL Y-10934 / UCD 77-7</strain>
    </source>
</reference>
<accession>I2H9X2</accession>